<dbReference type="SUPFAM" id="SSF55961">
    <property type="entry name" value="Bet v1-like"/>
    <property type="match status" value="1"/>
</dbReference>
<keyword evidence="2" id="KW-1185">Reference proteome</keyword>
<sequence>MQIESRWLFPCEPRHIWPHFLHARMDDSRPLLFRLGVPKPISCKVLEGAAAVGHTRQCTTDRGTIDQRILILQPGERLRYQMQRSTVWCADWVGTLVDTFELRPLPGQGTEVRRTTQFEAAGRWRWAKRLGLWAGLRQAHAYASRNWRRLALASQAAQARGGEAAGILEKLR</sequence>
<proteinExistence type="predicted"/>
<accession>A0A6J4ZMU7</accession>
<evidence type="ECO:0000313" key="1">
    <source>
        <dbReference type="EMBL" id="CAB3633901.1"/>
    </source>
</evidence>
<dbReference type="GeneID" id="92897154"/>
<dbReference type="Proteomes" id="UP000507979">
    <property type="component" value="Unassembled WGS sequence"/>
</dbReference>
<dbReference type="EMBL" id="CADIJR010000008">
    <property type="protein sequence ID" value="CAB3633901.1"/>
    <property type="molecule type" value="Genomic_DNA"/>
</dbReference>
<evidence type="ECO:0008006" key="3">
    <source>
        <dbReference type="Google" id="ProtNLM"/>
    </source>
</evidence>
<evidence type="ECO:0000313" key="2">
    <source>
        <dbReference type="Proteomes" id="UP000507979"/>
    </source>
</evidence>
<dbReference type="RefSeq" id="WP_054429174.1">
    <property type="nucleotide sequence ID" value="NZ_CADIJR010000008.1"/>
</dbReference>
<dbReference type="AlphaFoldDB" id="A0A6J4ZMU7"/>
<name>A0A6J4ZMU7_9BURK</name>
<reference evidence="1 2" key="1">
    <citation type="submission" date="2020-04" db="EMBL/GenBank/DDBJ databases">
        <authorList>
            <person name="De Canck E."/>
        </authorList>
    </citation>
    <scope>NUCLEOTIDE SEQUENCE [LARGE SCALE GENOMIC DNA]</scope>
    <source>
        <strain evidence="1 2">LMG 26845</strain>
    </source>
</reference>
<gene>
    <name evidence="1" type="ORF">LMG26845_01308</name>
</gene>
<protein>
    <recommendedName>
        <fullName evidence="3">Polyketide cyclase / dehydrase and lipid transport</fullName>
    </recommendedName>
</protein>
<dbReference type="InterPro" id="IPR023393">
    <property type="entry name" value="START-like_dom_sf"/>
</dbReference>
<organism evidence="1 2">
    <name type="scientific">Achromobacter insuavis</name>
    <dbReference type="NCBI Taxonomy" id="1287735"/>
    <lineage>
        <taxon>Bacteria</taxon>
        <taxon>Pseudomonadati</taxon>
        <taxon>Pseudomonadota</taxon>
        <taxon>Betaproteobacteria</taxon>
        <taxon>Burkholderiales</taxon>
        <taxon>Alcaligenaceae</taxon>
        <taxon>Achromobacter</taxon>
    </lineage>
</organism>
<dbReference type="Gene3D" id="3.30.530.20">
    <property type="match status" value="1"/>
</dbReference>